<accession>A0A371BFY0</accession>
<dbReference type="Gene3D" id="3.30.9.10">
    <property type="entry name" value="D-Amino Acid Oxidase, subunit A, domain 2"/>
    <property type="match status" value="1"/>
</dbReference>
<evidence type="ECO:0000256" key="1">
    <source>
        <dbReference type="ARBA" id="ARBA00023002"/>
    </source>
</evidence>
<reference evidence="4" key="1">
    <citation type="submission" date="2018-08" db="EMBL/GenBank/DDBJ databases">
        <authorList>
            <person name="Kim S.-J."/>
            <person name="Jung G.-Y."/>
        </authorList>
    </citation>
    <scope>NUCLEOTIDE SEQUENCE [LARGE SCALE GENOMIC DNA]</scope>
    <source>
        <strain evidence="4">GY_G</strain>
    </source>
</reference>
<dbReference type="RefSeq" id="WP_115548055.1">
    <property type="nucleotide sequence ID" value="NZ_QRGP01000001.1"/>
</dbReference>
<dbReference type="GO" id="GO:0005737">
    <property type="term" value="C:cytoplasm"/>
    <property type="evidence" value="ECO:0007669"/>
    <property type="project" value="TreeGrafter"/>
</dbReference>
<dbReference type="InterPro" id="IPR006076">
    <property type="entry name" value="FAD-dep_OxRdtase"/>
</dbReference>
<protein>
    <submittedName>
        <fullName evidence="3">FAD-binding oxidoreductase</fullName>
    </submittedName>
</protein>
<dbReference type="Pfam" id="PF01266">
    <property type="entry name" value="DAO"/>
    <property type="match status" value="1"/>
</dbReference>
<dbReference type="SUPFAM" id="SSF51905">
    <property type="entry name" value="FAD/NAD(P)-binding domain"/>
    <property type="match status" value="1"/>
</dbReference>
<name>A0A371BFY0_9SPHN</name>
<dbReference type="Proteomes" id="UP000263833">
    <property type="component" value="Unassembled WGS sequence"/>
</dbReference>
<keyword evidence="4" id="KW-1185">Reference proteome</keyword>
<dbReference type="InterPro" id="IPR036188">
    <property type="entry name" value="FAD/NAD-bd_sf"/>
</dbReference>
<organism evidence="3 4">
    <name type="scientific">Sphingorhabdus pulchriflava</name>
    <dbReference type="NCBI Taxonomy" id="2292257"/>
    <lineage>
        <taxon>Bacteria</taxon>
        <taxon>Pseudomonadati</taxon>
        <taxon>Pseudomonadota</taxon>
        <taxon>Alphaproteobacteria</taxon>
        <taxon>Sphingomonadales</taxon>
        <taxon>Sphingomonadaceae</taxon>
        <taxon>Sphingorhabdus</taxon>
    </lineage>
</organism>
<dbReference type="AlphaFoldDB" id="A0A371BFY0"/>
<sequence>MSVYDVAIIGAGIAGASLAAMLPAEMRVILLEAENHPGVHSTGRSAAFWSETYGGPSIQPLTSASKAFLEAPPSGFSETGFLSPRGALHLGTSSDAASANAMLSEFSGSPVRLDQLIDADIDKFVTGRKPGWNVALWEPDCCDIDVGSLHGKYLAQAGRHGVDLACRSRVHLLQWRQGRWLVETHTGSFEARLLVNAAGAWADEIALLAGVSAAGIQPYRRTIVQLAVNPPAVVTLPLVVGLDGSFYFKPEAGGKLWLSPHDEIATPPCDAAPEEIDVATAIARFEEVVDWQIVKLERKWAGLRSFAPDRLPVIGRDPANENFFWLAGQGGFGIQTAPAVAELSVALISGRKTKISAANPKAYAPDRFS</sequence>
<evidence type="ECO:0000313" key="3">
    <source>
        <dbReference type="EMBL" id="RDV06504.1"/>
    </source>
</evidence>
<dbReference type="PANTHER" id="PTHR13847">
    <property type="entry name" value="SARCOSINE DEHYDROGENASE-RELATED"/>
    <property type="match status" value="1"/>
</dbReference>
<evidence type="ECO:0000259" key="2">
    <source>
        <dbReference type="Pfam" id="PF01266"/>
    </source>
</evidence>
<gene>
    <name evidence="3" type="ORF">DXH95_03510</name>
</gene>
<dbReference type="GO" id="GO:0016491">
    <property type="term" value="F:oxidoreductase activity"/>
    <property type="evidence" value="ECO:0007669"/>
    <property type="project" value="UniProtKB-KW"/>
</dbReference>
<dbReference type="EMBL" id="QRGP01000001">
    <property type="protein sequence ID" value="RDV06504.1"/>
    <property type="molecule type" value="Genomic_DNA"/>
</dbReference>
<comment type="caution">
    <text evidence="3">The sequence shown here is derived from an EMBL/GenBank/DDBJ whole genome shotgun (WGS) entry which is preliminary data.</text>
</comment>
<feature type="domain" description="FAD dependent oxidoreductase" evidence="2">
    <location>
        <begin position="5"/>
        <end position="345"/>
    </location>
</feature>
<dbReference type="Gene3D" id="3.50.50.60">
    <property type="entry name" value="FAD/NAD(P)-binding domain"/>
    <property type="match status" value="1"/>
</dbReference>
<dbReference type="PANTHER" id="PTHR13847:SF287">
    <property type="entry name" value="FAD-DEPENDENT OXIDOREDUCTASE DOMAIN-CONTAINING PROTEIN 1"/>
    <property type="match status" value="1"/>
</dbReference>
<keyword evidence="1" id="KW-0560">Oxidoreductase</keyword>
<evidence type="ECO:0000313" key="4">
    <source>
        <dbReference type="Proteomes" id="UP000263833"/>
    </source>
</evidence>
<dbReference type="OrthoDB" id="7421214at2"/>
<proteinExistence type="predicted"/>